<dbReference type="AlphaFoldDB" id="A0A6A6AQS9"/>
<dbReference type="GeneID" id="54402653"/>
<keyword evidence="1" id="KW-0175">Coiled coil</keyword>
<dbReference type="OrthoDB" id="3772540at2759"/>
<feature type="coiled-coil region" evidence="1">
    <location>
        <begin position="176"/>
        <end position="213"/>
    </location>
</feature>
<evidence type="ECO:0000256" key="1">
    <source>
        <dbReference type="SAM" id="Coils"/>
    </source>
</evidence>
<evidence type="ECO:0000313" key="4">
    <source>
        <dbReference type="Proteomes" id="UP000799771"/>
    </source>
</evidence>
<accession>A0A6A6AQS9</accession>
<evidence type="ECO:0000313" key="3">
    <source>
        <dbReference type="EMBL" id="KAF2133314.1"/>
    </source>
</evidence>
<keyword evidence="4" id="KW-1185">Reference proteome</keyword>
<organism evidence="3 4">
    <name type="scientific">Dothidotthia symphoricarpi CBS 119687</name>
    <dbReference type="NCBI Taxonomy" id="1392245"/>
    <lineage>
        <taxon>Eukaryota</taxon>
        <taxon>Fungi</taxon>
        <taxon>Dikarya</taxon>
        <taxon>Ascomycota</taxon>
        <taxon>Pezizomycotina</taxon>
        <taxon>Dothideomycetes</taxon>
        <taxon>Pleosporomycetidae</taxon>
        <taxon>Pleosporales</taxon>
        <taxon>Dothidotthiaceae</taxon>
        <taxon>Dothidotthia</taxon>
    </lineage>
</organism>
<dbReference type="EMBL" id="ML977499">
    <property type="protein sequence ID" value="KAF2133314.1"/>
    <property type="molecule type" value="Genomic_DNA"/>
</dbReference>
<gene>
    <name evidence="3" type="ORF">P153DRAFT_154199</name>
</gene>
<sequence>MAKRKPAATVDADNTFDSGFFSDDIQPPETKRRPRAYATKAPRRVSKQSIKVVTDEHRLATPAQGGSWRKIRSPLRDPAYEEARREQLHSPSIRLGRRSDHDVNARLSSIGKSPVVQRRLLAVEKSCSSQDSMPFNQKFLGDYKRARVGSEDGVPSREKIVALLNKYPSVNDQSLITTLLQDVVNLKDDLEEAKESNRSLKQENRILMEMAEEV</sequence>
<evidence type="ECO:0000256" key="2">
    <source>
        <dbReference type="SAM" id="MobiDB-lite"/>
    </source>
</evidence>
<dbReference type="RefSeq" id="XP_033527701.1">
    <property type="nucleotide sequence ID" value="XM_033662221.1"/>
</dbReference>
<name>A0A6A6AQS9_9PLEO</name>
<reference evidence="3" key="1">
    <citation type="journal article" date="2020" name="Stud. Mycol.">
        <title>101 Dothideomycetes genomes: a test case for predicting lifestyles and emergence of pathogens.</title>
        <authorList>
            <person name="Haridas S."/>
            <person name="Albert R."/>
            <person name="Binder M."/>
            <person name="Bloem J."/>
            <person name="Labutti K."/>
            <person name="Salamov A."/>
            <person name="Andreopoulos B."/>
            <person name="Baker S."/>
            <person name="Barry K."/>
            <person name="Bills G."/>
            <person name="Bluhm B."/>
            <person name="Cannon C."/>
            <person name="Castanera R."/>
            <person name="Culley D."/>
            <person name="Daum C."/>
            <person name="Ezra D."/>
            <person name="Gonzalez J."/>
            <person name="Henrissat B."/>
            <person name="Kuo A."/>
            <person name="Liang C."/>
            <person name="Lipzen A."/>
            <person name="Lutzoni F."/>
            <person name="Magnuson J."/>
            <person name="Mondo S."/>
            <person name="Nolan M."/>
            <person name="Ohm R."/>
            <person name="Pangilinan J."/>
            <person name="Park H.-J."/>
            <person name="Ramirez L."/>
            <person name="Alfaro M."/>
            <person name="Sun H."/>
            <person name="Tritt A."/>
            <person name="Yoshinaga Y."/>
            <person name="Zwiers L.-H."/>
            <person name="Turgeon B."/>
            <person name="Goodwin S."/>
            <person name="Spatafora J."/>
            <person name="Crous P."/>
            <person name="Grigoriev I."/>
        </authorList>
    </citation>
    <scope>NUCLEOTIDE SEQUENCE</scope>
    <source>
        <strain evidence="3">CBS 119687</strain>
    </source>
</reference>
<protein>
    <submittedName>
        <fullName evidence="3">Uncharacterized protein</fullName>
    </submittedName>
</protein>
<dbReference type="Proteomes" id="UP000799771">
    <property type="component" value="Unassembled WGS sequence"/>
</dbReference>
<feature type="region of interest" description="Disordered" evidence="2">
    <location>
        <begin position="1"/>
        <end position="48"/>
    </location>
</feature>
<proteinExistence type="predicted"/>